<name>A0A506UD78_9HYPH</name>
<dbReference type="Proteomes" id="UP000318801">
    <property type="component" value="Unassembled WGS sequence"/>
</dbReference>
<dbReference type="AlphaFoldDB" id="A0A506UD78"/>
<dbReference type="OrthoDB" id="8391596at2"/>
<organism evidence="2 3">
    <name type="scientific">Martelella alba</name>
    <dbReference type="NCBI Taxonomy" id="2590451"/>
    <lineage>
        <taxon>Bacteria</taxon>
        <taxon>Pseudomonadati</taxon>
        <taxon>Pseudomonadota</taxon>
        <taxon>Alphaproteobacteria</taxon>
        <taxon>Hyphomicrobiales</taxon>
        <taxon>Aurantimonadaceae</taxon>
        <taxon>Martelella</taxon>
    </lineage>
</organism>
<comment type="caution">
    <text evidence="2">The sequence shown here is derived from an EMBL/GenBank/DDBJ whole genome shotgun (WGS) entry which is preliminary data.</text>
</comment>
<protein>
    <submittedName>
        <fullName evidence="2">Uncharacterized protein</fullName>
    </submittedName>
</protein>
<sequence length="77" mass="8681">MARRVIPFTADSVRRVIKAVKSAGVEIRTVSVRQDGTVVINGDNGENQQNELVDRSQPENLSSFDDYRAWRDRECAS</sequence>
<accession>A0A506UD78</accession>
<dbReference type="EMBL" id="VHLG01000008">
    <property type="protein sequence ID" value="TPW29697.1"/>
    <property type="molecule type" value="Genomic_DNA"/>
</dbReference>
<evidence type="ECO:0000313" key="3">
    <source>
        <dbReference type="Proteomes" id="UP000318801"/>
    </source>
</evidence>
<gene>
    <name evidence="2" type="ORF">FJU08_12840</name>
</gene>
<evidence type="ECO:0000256" key="1">
    <source>
        <dbReference type="SAM" id="MobiDB-lite"/>
    </source>
</evidence>
<keyword evidence="3" id="KW-1185">Reference proteome</keyword>
<proteinExistence type="predicted"/>
<feature type="region of interest" description="Disordered" evidence="1">
    <location>
        <begin position="38"/>
        <end position="58"/>
    </location>
</feature>
<dbReference type="RefSeq" id="WP_141149420.1">
    <property type="nucleotide sequence ID" value="NZ_VHLG01000008.1"/>
</dbReference>
<reference evidence="2 3" key="1">
    <citation type="submission" date="2019-06" db="EMBL/GenBank/DDBJ databases">
        <authorList>
            <person name="Li M."/>
        </authorList>
    </citation>
    <scope>NUCLEOTIDE SEQUENCE [LARGE SCALE GENOMIC DNA]</scope>
    <source>
        <strain evidence="2 3">BGMRC2036</strain>
    </source>
</reference>
<evidence type="ECO:0000313" key="2">
    <source>
        <dbReference type="EMBL" id="TPW29697.1"/>
    </source>
</evidence>